<gene>
    <name evidence="5" type="primary">bscR3</name>
    <name evidence="5" type="ORF">NCTC10343_05336</name>
</gene>
<dbReference type="SUPFAM" id="SSF48498">
    <property type="entry name" value="Tetracyclin repressor-like, C-terminal domain"/>
    <property type="match status" value="1"/>
</dbReference>
<reference evidence="5 6" key="1">
    <citation type="submission" date="2018-06" db="EMBL/GenBank/DDBJ databases">
        <authorList>
            <consortium name="Pathogen Informatics"/>
            <person name="Doyle S."/>
        </authorList>
    </citation>
    <scope>NUCLEOTIDE SEQUENCE [LARGE SCALE GENOMIC DNA]</scope>
    <source>
        <strain evidence="5 6">NCTC10343</strain>
    </source>
</reference>
<evidence type="ECO:0000256" key="3">
    <source>
        <dbReference type="ARBA" id="ARBA00023163"/>
    </source>
</evidence>
<keyword evidence="2" id="KW-0238">DNA-binding</keyword>
<evidence type="ECO:0000259" key="4">
    <source>
        <dbReference type="Pfam" id="PF13305"/>
    </source>
</evidence>
<dbReference type="EMBL" id="UGSC01000001">
    <property type="protein sequence ID" value="SUA72380.1"/>
    <property type="molecule type" value="Genomic_DNA"/>
</dbReference>
<dbReference type="Gene3D" id="1.10.10.60">
    <property type="entry name" value="Homeodomain-like"/>
    <property type="match status" value="1"/>
</dbReference>
<dbReference type="PANTHER" id="PTHR30055:SF239">
    <property type="entry name" value="TRANSCRIPTIONAL REGULATORY PROTEIN"/>
    <property type="match status" value="1"/>
</dbReference>
<organism evidence="5 6">
    <name type="scientific">Paenibacillus polymyxa</name>
    <name type="common">Bacillus polymyxa</name>
    <dbReference type="NCBI Taxonomy" id="1406"/>
    <lineage>
        <taxon>Bacteria</taxon>
        <taxon>Bacillati</taxon>
        <taxon>Bacillota</taxon>
        <taxon>Bacilli</taxon>
        <taxon>Bacillales</taxon>
        <taxon>Paenibacillaceae</taxon>
        <taxon>Paenibacillus</taxon>
    </lineage>
</organism>
<keyword evidence="1" id="KW-0805">Transcription regulation</keyword>
<evidence type="ECO:0000313" key="6">
    <source>
        <dbReference type="Proteomes" id="UP000254400"/>
    </source>
</evidence>
<dbReference type="Pfam" id="PF13305">
    <property type="entry name" value="TetR_C_33"/>
    <property type="match status" value="1"/>
</dbReference>
<proteinExistence type="predicted"/>
<dbReference type="InterPro" id="IPR009057">
    <property type="entry name" value="Homeodomain-like_sf"/>
</dbReference>
<dbReference type="Gene3D" id="1.10.357.10">
    <property type="entry name" value="Tetracycline Repressor, domain 2"/>
    <property type="match status" value="1"/>
</dbReference>
<dbReference type="Proteomes" id="UP000254400">
    <property type="component" value="Unassembled WGS sequence"/>
</dbReference>
<dbReference type="InterPro" id="IPR025996">
    <property type="entry name" value="MT1864/Rv1816-like_C"/>
</dbReference>
<sequence length="201" mass="22325">MMSPRHGVKLQDILKAAEDIANERGMGDVTLTTLAQKLHIRPPSLYNHVDGLNGLRHVLALHSLEKLEEALVSAAVGRAGEDALTAMGRAYMQYARERPGLYEAMLYTTDRNDTELRHAADRVAELVITVLSSGYGFNEADCIHAARGFRSLLHGFASLEQKGGFGLPVDVDRSIEVMMDTFWAGLRVLQHKRDMEHSEKN</sequence>
<dbReference type="GO" id="GO:0000976">
    <property type="term" value="F:transcription cis-regulatory region binding"/>
    <property type="evidence" value="ECO:0007669"/>
    <property type="project" value="TreeGrafter"/>
</dbReference>
<name>A0A378Y759_PAEPO</name>
<dbReference type="InterPro" id="IPR050109">
    <property type="entry name" value="HTH-type_TetR-like_transc_reg"/>
</dbReference>
<accession>A0A378Y759</accession>
<dbReference type="SUPFAM" id="SSF46689">
    <property type="entry name" value="Homeodomain-like"/>
    <property type="match status" value="1"/>
</dbReference>
<protein>
    <submittedName>
        <fullName evidence="5">HTH-type transcriptional repressor BscR</fullName>
    </submittedName>
</protein>
<dbReference type="InterPro" id="IPR036271">
    <property type="entry name" value="Tet_transcr_reg_TetR-rel_C_sf"/>
</dbReference>
<feature type="domain" description="HTH-type transcriptional regulator MT1864/Rv1816-like C-terminal" evidence="4">
    <location>
        <begin position="84"/>
        <end position="182"/>
    </location>
</feature>
<dbReference type="PANTHER" id="PTHR30055">
    <property type="entry name" value="HTH-TYPE TRANSCRIPTIONAL REGULATOR RUTR"/>
    <property type="match status" value="1"/>
</dbReference>
<keyword evidence="3" id="KW-0804">Transcription</keyword>
<evidence type="ECO:0000256" key="1">
    <source>
        <dbReference type="ARBA" id="ARBA00023015"/>
    </source>
</evidence>
<dbReference type="GO" id="GO:0003700">
    <property type="term" value="F:DNA-binding transcription factor activity"/>
    <property type="evidence" value="ECO:0007669"/>
    <property type="project" value="TreeGrafter"/>
</dbReference>
<dbReference type="AlphaFoldDB" id="A0A378Y759"/>
<evidence type="ECO:0000256" key="2">
    <source>
        <dbReference type="ARBA" id="ARBA00023125"/>
    </source>
</evidence>
<evidence type="ECO:0000313" key="5">
    <source>
        <dbReference type="EMBL" id="SUA72380.1"/>
    </source>
</evidence>